<keyword evidence="11 12" id="KW-0511">Multifunctional enzyme</keyword>
<dbReference type="Pfam" id="PF02882">
    <property type="entry name" value="THF_DHG_CYH_C"/>
    <property type="match status" value="1"/>
</dbReference>
<accession>A0A2N9VYT1</accession>
<reference evidence="17" key="1">
    <citation type="journal article" date="2017" name="Int J Environ Stud">
        <title>Does the Miocene-Pliocene relict legume Oxytropis triphylla form nitrogen-fixing nodules with a combination of bacterial strains?</title>
        <authorList>
            <person name="Safronova V."/>
            <person name="Belimov A."/>
            <person name="Sazanova A."/>
            <person name="Kuznetsova I."/>
            <person name="Popova J."/>
            <person name="Andronov E."/>
            <person name="Verkhozina A."/>
            <person name="Tikhonovich I."/>
        </authorList>
    </citation>
    <scope>NUCLEOTIDE SEQUENCE [LARGE SCALE GENOMIC DNA]</scope>
    <source>
        <strain evidence="17">Tri-38</strain>
    </source>
</reference>
<dbReference type="InterPro" id="IPR036291">
    <property type="entry name" value="NAD(P)-bd_dom_sf"/>
</dbReference>
<evidence type="ECO:0000256" key="12">
    <source>
        <dbReference type="HAMAP-Rule" id="MF_01576"/>
    </source>
</evidence>
<keyword evidence="4 12" id="KW-0028">Amino-acid biosynthesis</keyword>
<comment type="similarity">
    <text evidence="12">Belongs to the tetrahydrofolate dehydrogenase/cyclohydrolase family.</text>
</comment>
<comment type="caution">
    <text evidence="16">The sequence shown here is derived from an EMBL/GenBank/DDBJ whole genome shotgun (WGS) entry which is preliminary data.</text>
</comment>
<evidence type="ECO:0000256" key="2">
    <source>
        <dbReference type="ARBA" id="ARBA00011738"/>
    </source>
</evidence>
<feature type="binding site" evidence="12">
    <location>
        <begin position="168"/>
        <end position="170"/>
    </location>
    <ligand>
        <name>NADP(+)</name>
        <dbReference type="ChEBI" id="CHEBI:58349"/>
    </ligand>
</feature>
<keyword evidence="8 12" id="KW-0560">Oxidoreductase</keyword>
<dbReference type="NCBIfam" id="NF010785">
    <property type="entry name" value="PRK14188.1"/>
    <property type="match status" value="1"/>
</dbReference>
<evidence type="ECO:0000256" key="7">
    <source>
        <dbReference type="ARBA" id="ARBA00022857"/>
    </source>
</evidence>
<keyword evidence="3 12" id="KW-0554">One-carbon metabolism</keyword>
<evidence type="ECO:0000256" key="6">
    <source>
        <dbReference type="ARBA" id="ARBA00022801"/>
    </source>
</evidence>
<dbReference type="AlphaFoldDB" id="A0A2N9VYT1"/>
<dbReference type="GO" id="GO:0000105">
    <property type="term" value="P:L-histidine biosynthetic process"/>
    <property type="evidence" value="ECO:0007669"/>
    <property type="project" value="UniProtKB-KW"/>
</dbReference>
<dbReference type="UniPathway" id="UPA00193"/>
<dbReference type="Pfam" id="PF00763">
    <property type="entry name" value="THF_DHG_CYH"/>
    <property type="match status" value="1"/>
</dbReference>
<feature type="region of interest" description="Disordered" evidence="13">
    <location>
        <begin position="296"/>
        <end position="340"/>
    </location>
</feature>
<feature type="compositionally biased region" description="Polar residues" evidence="13">
    <location>
        <begin position="302"/>
        <end position="311"/>
    </location>
</feature>
<dbReference type="EMBL" id="MZMT01000028">
    <property type="protein sequence ID" value="PIO44649.1"/>
    <property type="molecule type" value="Genomic_DNA"/>
</dbReference>
<proteinExistence type="inferred from homology"/>
<dbReference type="CDD" id="cd01080">
    <property type="entry name" value="NAD_bind_m-THF_DH_Cyclohyd"/>
    <property type="match status" value="1"/>
</dbReference>
<feature type="domain" description="Tetrahydrofolate dehydrogenase/cyclohydrolase catalytic" evidence="14">
    <location>
        <begin position="5"/>
        <end position="120"/>
    </location>
</feature>
<dbReference type="PANTHER" id="PTHR48099">
    <property type="entry name" value="C-1-TETRAHYDROFOLATE SYNTHASE, CYTOPLASMIC-RELATED"/>
    <property type="match status" value="1"/>
</dbReference>
<dbReference type="PROSITE" id="PS00766">
    <property type="entry name" value="THF_DHG_CYH_1"/>
    <property type="match status" value="1"/>
</dbReference>
<dbReference type="EC" id="1.5.1.5" evidence="12"/>
<dbReference type="PRINTS" id="PR00085">
    <property type="entry name" value="THFDHDRGNASE"/>
</dbReference>
<dbReference type="FunFam" id="3.40.50.720:FF:000006">
    <property type="entry name" value="Bifunctional protein FolD"/>
    <property type="match status" value="1"/>
</dbReference>
<evidence type="ECO:0000256" key="4">
    <source>
        <dbReference type="ARBA" id="ARBA00022605"/>
    </source>
</evidence>
<dbReference type="InterPro" id="IPR020630">
    <property type="entry name" value="THF_DH/CycHdrlase_cat_dom"/>
</dbReference>
<sequence>MAQILYGKPIATAVINAVKAGAASLQETTGIETGLAVIMVGDDPASHTYVNAKSKMAKQCGFRSVQHILSIETSQEELLARVASLNADKTIHGILVQLPLPKHLDAESIIQAIHPEKDVDGLHVVNAGKVAIGDLKTGLVSCTPAGVMVLIRHVHGDDLSGLNAVVIGRSNLFGKPMAQLLLNANATVTIAHSRTRDLPEICRKADILVAAVGRPEMVQGDWLKPGATVIDVGINRIPAPEKGEGKTRLIGDVAFKEAEQVAAAITPVPEGVGPMTIAMLMANTLKAAQNSIDASCPESGMDLSQQRQQGHGCSRGNLPPAEHGSGQGGREGVSGVATDK</sequence>
<dbReference type="EC" id="3.5.4.9" evidence="12"/>
<dbReference type="GO" id="GO:0035999">
    <property type="term" value="P:tetrahydrofolate interconversion"/>
    <property type="evidence" value="ECO:0007669"/>
    <property type="project" value="UniProtKB-UniRule"/>
</dbReference>
<organism evidence="16 17">
    <name type="scientific">Phyllobacterium zundukense</name>
    <dbReference type="NCBI Taxonomy" id="1867719"/>
    <lineage>
        <taxon>Bacteria</taxon>
        <taxon>Pseudomonadati</taxon>
        <taxon>Pseudomonadota</taxon>
        <taxon>Alphaproteobacteria</taxon>
        <taxon>Hyphomicrobiales</taxon>
        <taxon>Phyllobacteriaceae</taxon>
        <taxon>Phyllobacterium</taxon>
    </lineage>
</organism>
<dbReference type="HAMAP" id="MF_01576">
    <property type="entry name" value="THF_DHG_CYH"/>
    <property type="match status" value="1"/>
</dbReference>
<dbReference type="GO" id="GO:0004488">
    <property type="term" value="F:methylenetetrahydrofolate dehydrogenase (NADP+) activity"/>
    <property type="evidence" value="ECO:0007669"/>
    <property type="project" value="UniProtKB-UniRule"/>
</dbReference>
<dbReference type="InterPro" id="IPR020867">
    <property type="entry name" value="THF_DH/CycHdrlase_CS"/>
</dbReference>
<feature type="binding site" evidence="12">
    <location>
        <position position="234"/>
    </location>
    <ligand>
        <name>NADP(+)</name>
        <dbReference type="ChEBI" id="CHEBI:58349"/>
    </ligand>
</feature>
<dbReference type="PANTHER" id="PTHR48099:SF5">
    <property type="entry name" value="C-1-TETRAHYDROFOLATE SYNTHASE, CYTOPLASMIC"/>
    <property type="match status" value="1"/>
</dbReference>
<evidence type="ECO:0000256" key="11">
    <source>
        <dbReference type="ARBA" id="ARBA00023268"/>
    </source>
</evidence>
<comment type="subunit">
    <text evidence="2 12">Homodimer.</text>
</comment>
<keyword evidence="9 12" id="KW-0368">Histidine biosynthesis</keyword>
<dbReference type="InterPro" id="IPR000672">
    <property type="entry name" value="THF_DH/CycHdrlase"/>
</dbReference>
<comment type="function">
    <text evidence="12">Catalyzes the oxidation of 5,10-methylenetetrahydrofolate to 5,10-methenyltetrahydrofolate and then the hydrolysis of 5,10-methenyltetrahydrofolate to 10-formyltetrahydrofolate.</text>
</comment>
<keyword evidence="6 12" id="KW-0378">Hydrolase</keyword>
<gene>
    <name evidence="12" type="primary">folD</name>
    <name evidence="16" type="ORF">B5P45_12390</name>
</gene>
<dbReference type="SUPFAM" id="SSF53223">
    <property type="entry name" value="Aminoacid dehydrogenase-like, N-terminal domain"/>
    <property type="match status" value="1"/>
</dbReference>
<evidence type="ECO:0000313" key="17">
    <source>
        <dbReference type="Proteomes" id="UP000232163"/>
    </source>
</evidence>
<evidence type="ECO:0000259" key="14">
    <source>
        <dbReference type="Pfam" id="PF00763"/>
    </source>
</evidence>
<dbReference type="NCBIfam" id="NF010783">
    <property type="entry name" value="PRK14186.1"/>
    <property type="match status" value="1"/>
</dbReference>
<dbReference type="GO" id="GO:0004477">
    <property type="term" value="F:methenyltetrahydrofolate cyclohydrolase activity"/>
    <property type="evidence" value="ECO:0007669"/>
    <property type="project" value="UniProtKB-UniRule"/>
</dbReference>
<evidence type="ECO:0000256" key="13">
    <source>
        <dbReference type="SAM" id="MobiDB-lite"/>
    </source>
</evidence>
<dbReference type="Proteomes" id="UP000232163">
    <property type="component" value="Unassembled WGS sequence"/>
</dbReference>
<evidence type="ECO:0000259" key="15">
    <source>
        <dbReference type="Pfam" id="PF02882"/>
    </source>
</evidence>
<dbReference type="OrthoDB" id="9803580at2"/>
<comment type="pathway">
    <text evidence="1 12">One-carbon metabolism; tetrahydrofolate interconversion.</text>
</comment>
<evidence type="ECO:0000256" key="3">
    <source>
        <dbReference type="ARBA" id="ARBA00022563"/>
    </source>
</evidence>
<keyword evidence="17" id="KW-1185">Reference proteome</keyword>
<keyword evidence="5 12" id="KW-0658">Purine biosynthesis</keyword>
<dbReference type="Gene3D" id="3.40.50.10860">
    <property type="entry name" value="Leucine Dehydrogenase, chain A, domain 1"/>
    <property type="match status" value="1"/>
</dbReference>
<dbReference type="GO" id="GO:0006164">
    <property type="term" value="P:purine nucleotide biosynthetic process"/>
    <property type="evidence" value="ECO:0007669"/>
    <property type="project" value="UniProtKB-KW"/>
</dbReference>
<evidence type="ECO:0000256" key="9">
    <source>
        <dbReference type="ARBA" id="ARBA00023102"/>
    </source>
</evidence>
<evidence type="ECO:0000256" key="10">
    <source>
        <dbReference type="ARBA" id="ARBA00023167"/>
    </source>
</evidence>
<comment type="catalytic activity">
    <reaction evidence="12">
        <text>(6R)-5,10-methylene-5,6,7,8-tetrahydrofolate + NADP(+) = (6R)-5,10-methenyltetrahydrofolate + NADPH</text>
        <dbReference type="Rhea" id="RHEA:22812"/>
        <dbReference type="ChEBI" id="CHEBI:15636"/>
        <dbReference type="ChEBI" id="CHEBI:57455"/>
        <dbReference type="ChEBI" id="CHEBI:57783"/>
        <dbReference type="ChEBI" id="CHEBI:58349"/>
        <dbReference type="EC" id="1.5.1.5"/>
    </reaction>
</comment>
<evidence type="ECO:0000256" key="1">
    <source>
        <dbReference type="ARBA" id="ARBA00004777"/>
    </source>
</evidence>
<dbReference type="SUPFAM" id="SSF51735">
    <property type="entry name" value="NAD(P)-binding Rossmann-fold domains"/>
    <property type="match status" value="1"/>
</dbReference>
<name>A0A2N9VYT1_9HYPH</name>
<dbReference type="InterPro" id="IPR020631">
    <property type="entry name" value="THF_DH/CycHdrlase_NAD-bd_dom"/>
</dbReference>
<keyword evidence="10 12" id="KW-0486">Methionine biosynthesis</keyword>
<dbReference type="FunFam" id="3.40.50.10860:FF:000005">
    <property type="entry name" value="C-1-tetrahydrofolate synthase, cytoplasmic, putative"/>
    <property type="match status" value="1"/>
</dbReference>
<feature type="domain" description="Tetrahydrofolate dehydrogenase/cyclohydrolase NAD(P)-binding" evidence="15">
    <location>
        <begin position="141"/>
        <end position="290"/>
    </location>
</feature>
<evidence type="ECO:0000256" key="8">
    <source>
        <dbReference type="ARBA" id="ARBA00023002"/>
    </source>
</evidence>
<dbReference type="GO" id="GO:0009086">
    <property type="term" value="P:methionine biosynthetic process"/>
    <property type="evidence" value="ECO:0007669"/>
    <property type="project" value="UniProtKB-KW"/>
</dbReference>
<protein>
    <recommendedName>
        <fullName evidence="12">Bifunctional protein FolD</fullName>
    </recommendedName>
    <domain>
        <recommendedName>
            <fullName evidence="12">Methylenetetrahydrofolate dehydrogenase</fullName>
            <ecNumber evidence="12">1.5.1.5</ecNumber>
        </recommendedName>
    </domain>
    <domain>
        <recommendedName>
            <fullName evidence="12">Methenyltetrahydrofolate cyclohydrolase</fullName>
            <ecNumber evidence="12">3.5.4.9</ecNumber>
        </recommendedName>
    </domain>
</protein>
<evidence type="ECO:0000313" key="16">
    <source>
        <dbReference type="EMBL" id="PIO44649.1"/>
    </source>
</evidence>
<dbReference type="InterPro" id="IPR046346">
    <property type="entry name" value="Aminoacid_DH-like_N_sf"/>
</dbReference>
<comment type="catalytic activity">
    <reaction evidence="12">
        <text>(6R)-5,10-methenyltetrahydrofolate + H2O = (6R)-10-formyltetrahydrofolate + H(+)</text>
        <dbReference type="Rhea" id="RHEA:23700"/>
        <dbReference type="ChEBI" id="CHEBI:15377"/>
        <dbReference type="ChEBI" id="CHEBI:15378"/>
        <dbReference type="ChEBI" id="CHEBI:57455"/>
        <dbReference type="ChEBI" id="CHEBI:195366"/>
        <dbReference type="EC" id="3.5.4.9"/>
    </reaction>
</comment>
<dbReference type="Gene3D" id="3.40.50.720">
    <property type="entry name" value="NAD(P)-binding Rossmann-like Domain"/>
    <property type="match status" value="1"/>
</dbReference>
<dbReference type="GO" id="GO:0005829">
    <property type="term" value="C:cytosol"/>
    <property type="evidence" value="ECO:0007669"/>
    <property type="project" value="TreeGrafter"/>
</dbReference>
<keyword evidence="7 12" id="KW-0521">NADP</keyword>
<evidence type="ECO:0000256" key="5">
    <source>
        <dbReference type="ARBA" id="ARBA00022755"/>
    </source>
</evidence>
<comment type="caution">
    <text evidence="12">Lacks conserved residue(s) required for the propagation of feature annotation.</text>
</comment>